<dbReference type="GO" id="GO:0003723">
    <property type="term" value="F:RNA binding"/>
    <property type="evidence" value="ECO:0007669"/>
    <property type="project" value="InterPro"/>
</dbReference>
<dbReference type="InterPro" id="IPR022669">
    <property type="entry name" value="Ribosomal_uL2_C"/>
</dbReference>
<dbReference type="GO" id="GO:0005762">
    <property type="term" value="C:mitochondrial large ribosomal subunit"/>
    <property type="evidence" value="ECO:0007669"/>
    <property type="project" value="TreeGrafter"/>
</dbReference>
<evidence type="ECO:0000256" key="1">
    <source>
        <dbReference type="ARBA" id="ARBA00004474"/>
    </source>
</evidence>
<dbReference type="PANTHER" id="PTHR13691">
    <property type="entry name" value="RIBOSOMAL PROTEIN L2"/>
    <property type="match status" value="1"/>
</dbReference>
<dbReference type="GO" id="GO:0009536">
    <property type="term" value="C:plastid"/>
    <property type="evidence" value="ECO:0007669"/>
    <property type="project" value="UniProtKB-SubCell"/>
</dbReference>
<feature type="region of interest" description="Disordered" evidence="8">
    <location>
        <begin position="134"/>
        <end position="156"/>
    </location>
</feature>
<dbReference type="InterPro" id="IPR014722">
    <property type="entry name" value="Rib_uL2_dom2"/>
</dbReference>
<comment type="caution">
    <text evidence="11">The sequence shown here is derived from an EMBL/GenBank/DDBJ whole genome shotgun (WGS) entry which is preliminary data.</text>
</comment>
<dbReference type="NCBIfam" id="TIGR01171">
    <property type="entry name" value="rplB_bact"/>
    <property type="match status" value="1"/>
</dbReference>
<sequence length="453" mass="46644">MIRRLLQRAAGPQLQRAAAAACGGPGEAAAAAAARRGAATPAAAAAAQQVAAAAALLHAHAPLWASASCRCSGSGWQAALPAAARGFATQTQRKAAANPGLKYWKPTTPGQRGRVTVRRTGIWRGGPKRCLALGASKSGGRNHRGRTTVRHRGGGARKVTRLVDFQRRPQAAGGVVERLEYDPGRSGYIALVRHDTAAPRRGLEALEERAAALRARAPAGGGGGADAGAGADASSGGGGGGDGEYLSAVQELLDALKRERAAPPRKQFSYILAPQELRPGDAVASGEGAPIRPGNTMRLRDIPIGMPMHNLELRPGQGAALCRSAGCAASIVNKQETHAIVRLPSGEQRLFPMECRATIGAVSNPQHQNIVIGKAGYARHMGRRPVVRGVAMNPVDHPHGGGTAGGRPSVTPWGIPCKGYRTRRHNPLARWILVPRKRGKGAAGGPGGGGGGA</sequence>
<feature type="domain" description="Large ribosomal subunit protein uL2 RNA-binding" evidence="10">
    <location>
        <begin position="140"/>
        <end position="285"/>
    </location>
</feature>
<dbReference type="EMBL" id="BDRX01000027">
    <property type="protein sequence ID" value="GBF91866.1"/>
    <property type="molecule type" value="Genomic_DNA"/>
</dbReference>
<dbReference type="STRING" id="307507.A0A2V0NW65"/>
<evidence type="ECO:0000256" key="6">
    <source>
        <dbReference type="ARBA" id="ARBA00023274"/>
    </source>
</evidence>
<feature type="domain" description="Large ribosomal subunit protein uL2 C-terminal" evidence="9">
    <location>
        <begin position="291"/>
        <end position="416"/>
    </location>
</feature>
<evidence type="ECO:0000256" key="5">
    <source>
        <dbReference type="ARBA" id="ARBA00022980"/>
    </source>
</evidence>
<dbReference type="GO" id="GO:0003735">
    <property type="term" value="F:structural constituent of ribosome"/>
    <property type="evidence" value="ECO:0007669"/>
    <property type="project" value="InterPro"/>
</dbReference>
<dbReference type="Gene3D" id="4.10.950.10">
    <property type="entry name" value="Ribosomal protein L2, domain 3"/>
    <property type="match status" value="1"/>
</dbReference>
<dbReference type="InterPro" id="IPR022671">
    <property type="entry name" value="Ribosomal_uL2_CS"/>
</dbReference>
<dbReference type="InterPro" id="IPR002171">
    <property type="entry name" value="Ribosomal_uL2"/>
</dbReference>
<dbReference type="SUPFAM" id="SSF50104">
    <property type="entry name" value="Translation proteins SH3-like domain"/>
    <property type="match status" value="1"/>
</dbReference>
<dbReference type="FunFam" id="4.10.950.10:FF:000001">
    <property type="entry name" value="50S ribosomal protein L2"/>
    <property type="match status" value="1"/>
</dbReference>
<comment type="similarity">
    <text evidence="2">Belongs to the universal ribosomal protein uL2 family.</text>
</comment>
<reference evidence="11 12" key="1">
    <citation type="journal article" date="2018" name="Sci. Rep.">
        <title>Raphidocelis subcapitata (=Pseudokirchneriella subcapitata) provides an insight into genome evolution and environmental adaptations in the Sphaeropleales.</title>
        <authorList>
            <person name="Suzuki S."/>
            <person name="Yamaguchi H."/>
            <person name="Nakajima N."/>
            <person name="Kawachi M."/>
        </authorList>
    </citation>
    <scope>NUCLEOTIDE SEQUENCE [LARGE SCALE GENOMIC DNA]</scope>
    <source>
        <strain evidence="11 12">NIES-35</strain>
    </source>
</reference>
<feature type="region of interest" description="Disordered" evidence="8">
    <location>
        <begin position="217"/>
        <end position="242"/>
    </location>
</feature>
<dbReference type="SMART" id="SM01383">
    <property type="entry name" value="Ribosomal_L2"/>
    <property type="match status" value="1"/>
</dbReference>
<dbReference type="Gene3D" id="2.30.30.30">
    <property type="match status" value="1"/>
</dbReference>
<evidence type="ECO:0000256" key="2">
    <source>
        <dbReference type="ARBA" id="ARBA00005636"/>
    </source>
</evidence>
<proteinExistence type="inferred from homology"/>
<dbReference type="InterPro" id="IPR008991">
    <property type="entry name" value="Translation_prot_SH3-like_sf"/>
</dbReference>
<dbReference type="PROSITE" id="PS00467">
    <property type="entry name" value="RIBOSOMAL_L2"/>
    <property type="match status" value="1"/>
</dbReference>
<evidence type="ECO:0000259" key="10">
    <source>
        <dbReference type="SMART" id="SM01383"/>
    </source>
</evidence>
<dbReference type="Gene3D" id="2.40.50.140">
    <property type="entry name" value="Nucleic acid-binding proteins"/>
    <property type="match status" value="1"/>
</dbReference>
<dbReference type="OrthoDB" id="563959at2759"/>
<evidence type="ECO:0000256" key="4">
    <source>
        <dbReference type="ARBA" id="ARBA00022640"/>
    </source>
</evidence>
<keyword evidence="12" id="KW-1185">Reference proteome</keyword>
<dbReference type="FunCoup" id="A0A2V0NW65">
    <property type="interactions" value="526"/>
</dbReference>
<dbReference type="FunFam" id="2.30.30.30:FF:000001">
    <property type="entry name" value="50S ribosomal protein L2"/>
    <property type="match status" value="1"/>
</dbReference>
<evidence type="ECO:0000259" key="9">
    <source>
        <dbReference type="SMART" id="SM01382"/>
    </source>
</evidence>
<dbReference type="GO" id="GO:0032543">
    <property type="term" value="P:mitochondrial translation"/>
    <property type="evidence" value="ECO:0007669"/>
    <property type="project" value="TreeGrafter"/>
</dbReference>
<evidence type="ECO:0000256" key="3">
    <source>
        <dbReference type="ARBA" id="ARBA00011838"/>
    </source>
</evidence>
<dbReference type="PANTHER" id="PTHR13691:SF5">
    <property type="entry name" value="LARGE RIBOSOMAL SUBUNIT PROTEIN UL2M"/>
    <property type="match status" value="1"/>
</dbReference>
<keyword evidence="5 11" id="KW-0689">Ribosomal protein</keyword>
<keyword evidence="6" id="KW-0687">Ribonucleoprotein</keyword>
<dbReference type="InterPro" id="IPR014726">
    <property type="entry name" value="Ribosomal_uL2_dom3"/>
</dbReference>
<dbReference type="SMART" id="SM01382">
    <property type="entry name" value="Ribosomal_L2_C"/>
    <property type="match status" value="1"/>
</dbReference>
<evidence type="ECO:0000313" key="12">
    <source>
        <dbReference type="Proteomes" id="UP000247498"/>
    </source>
</evidence>
<dbReference type="Pfam" id="PF00181">
    <property type="entry name" value="Ribosomal_L2_N"/>
    <property type="match status" value="1"/>
</dbReference>
<organism evidence="11 12">
    <name type="scientific">Raphidocelis subcapitata</name>
    <dbReference type="NCBI Taxonomy" id="307507"/>
    <lineage>
        <taxon>Eukaryota</taxon>
        <taxon>Viridiplantae</taxon>
        <taxon>Chlorophyta</taxon>
        <taxon>core chlorophytes</taxon>
        <taxon>Chlorophyceae</taxon>
        <taxon>CS clade</taxon>
        <taxon>Sphaeropleales</taxon>
        <taxon>Selenastraceae</taxon>
        <taxon>Raphidocelis</taxon>
    </lineage>
</organism>
<dbReference type="InterPro" id="IPR005880">
    <property type="entry name" value="Ribosomal_uL2_bac/org-type"/>
</dbReference>
<accession>A0A2V0NW65</accession>
<gene>
    <name evidence="11" type="ORF">Rsub_04971</name>
</gene>
<evidence type="ECO:0000256" key="8">
    <source>
        <dbReference type="SAM" id="MobiDB-lite"/>
    </source>
</evidence>
<dbReference type="AlphaFoldDB" id="A0A2V0NW65"/>
<dbReference type="GO" id="GO:0016740">
    <property type="term" value="F:transferase activity"/>
    <property type="evidence" value="ECO:0007669"/>
    <property type="project" value="InterPro"/>
</dbReference>
<comment type="subunit">
    <text evidence="3">Part of the 50S ribosomal subunit.</text>
</comment>
<feature type="compositionally biased region" description="Basic residues" evidence="8">
    <location>
        <begin position="140"/>
        <end position="156"/>
    </location>
</feature>
<dbReference type="InterPro" id="IPR012340">
    <property type="entry name" value="NA-bd_OB-fold"/>
</dbReference>
<dbReference type="InParanoid" id="A0A2V0NW65"/>
<dbReference type="Proteomes" id="UP000247498">
    <property type="component" value="Unassembled WGS sequence"/>
</dbReference>
<evidence type="ECO:0000313" key="11">
    <source>
        <dbReference type="EMBL" id="GBF91866.1"/>
    </source>
</evidence>
<dbReference type="Pfam" id="PF03947">
    <property type="entry name" value="Ribosomal_L2_C"/>
    <property type="match status" value="1"/>
</dbReference>
<dbReference type="SUPFAM" id="SSF50249">
    <property type="entry name" value="Nucleic acid-binding proteins"/>
    <property type="match status" value="1"/>
</dbReference>
<evidence type="ECO:0000256" key="7">
    <source>
        <dbReference type="ARBA" id="ARBA00069872"/>
    </source>
</evidence>
<protein>
    <recommendedName>
        <fullName evidence="7">Large ribosomal subunit protein uL2m</fullName>
    </recommendedName>
</protein>
<dbReference type="InterPro" id="IPR022666">
    <property type="entry name" value="Ribosomal_uL2_RNA-bd_dom"/>
</dbReference>
<name>A0A2V0NW65_9CHLO</name>
<keyword evidence="4" id="KW-0934">Plastid</keyword>
<comment type="subcellular location">
    <subcellularLocation>
        <location evidence="1">Plastid</location>
    </subcellularLocation>
</comment>